<evidence type="ECO:0000259" key="1">
    <source>
        <dbReference type="PROSITE" id="PS50879"/>
    </source>
</evidence>
<dbReference type="InterPro" id="IPR053151">
    <property type="entry name" value="RNase_H-like"/>
</dbReference>
<keyword evidence="3" id="KW-1185">Reference proteome</keyword>
<dbReference type="InterPro" id="IPR002156">
    <property type="entry name" value="RNaseH_domain"/>
</dbReference>
<dbReference type="Gene3D" id="3.30.420.10">
    <property type="entry name" value="Ribonuclease H-like superfamily/Ribonuclease H"/>
    <property type="match status" value="1"/>
</dbReference>
<dbReference type="CDD" id="cd09279">
    <property type="entry name" value="RNase_HI_like"/>
    <property type="match status" value="1"/>
</dbReference>
<evidence type="ECO:0000313" key="2">
    <source>
        <dbReference type="EMBL" id="MCO0831603.1"/>
    </source>
</evidence>
<dbReference type="SUPFAM" id="SSF53098">
    <property type="entry name" value="Ribonuclease H-like"/>
    <property type="match status" value="1"/>
</dbReference>
<organism evidence="2 3">
    <name type="scientific">Fructobacillus apis</name>
    <dbReference type="NCBI Taxonomy" id="2935017"/>
    <lineage>
        <taxon>Bacteria</taxon>
        <taxon>Bacillati</taxon>
        <taxon>Bacillota</taxon>
        <taxon>Bacilli</taxon>
        <taxon>Lactobacillales</taxon>
        <taxon>Lactobacillaceae</taxon>
        <taxon>Fructobacillus</taxon>
    </lineage>
</organism>
<dbReference type="Proteomes" id="UP001523234">
    <property type="component" value="Unassembled WGS sequence"/>
</dbReference>
<sequence>MIQIQTDAAFRQKDEKASAGIVFIKNKKQHPYSTILDECADNHEAEFKALLFGLKTVQAELSKDEMLEIQSDSKLLVDALQKRYAKHYQDFVDAIFALLPNPDLTFFVWVKDANNRGPHDLANQALKKG</sequence>
<feature type="domain" description="RNase H type-1" evidence="1">
    <location>
        <begin position="1"/>
        <end position="129"/>
    </location>
</feature>
<dbReference type="InterPro" id="IPR012337">
    <property type="entry name" value="RNaseH-like_sf"/>
</dbReference>
<dbReference type="PANTHER" id="PTHR47723">
    <property type="entry name" value="OS05G0353850 PROTEIN"/>
    <property type="match status" value="1"/>
</dbReference>
<dbReference type="Pfam" id="PF13456">
    <property type="entry name" value="RVT_3"/>
    <property type="match status" value="1"/>
</dbReference>
<dbReference type="PANTHER" id="PTHR47723:SF23">
    <property type="entry name" value="REVERSE TRANSCRIPTASE-LIKE PROTEIN"/>
    <property type="match status" value="1"/>
</dbReference>
<name>A0ABT0ZNN0_9LACO</name>
<comment type="caution">
    <text evidence="2">The sequence shown here is derived from an EMBL/GenBank/DDBJ whole genome shotgun (WGS) entry which is preliminary data.</text>
</comment>
<reference evidence="2 3" key="1">
    <citation type="submission" date="2022-06" db="EMBL/GenBank/DDBJ databases">
        <title>Fructobacillus taiwanensis sp. nov., isolated from the honeybee.</title>
        <authorList>
            <person name="Chen Y.-S."/>
            <person name="Wang L.-T."/>
            <person name="Lee Y.-S."/>
            <person name="Chang Y.-C."/>
            <person name="Wu H.-C."/>
            <person name="Liao C.-Y."/>
            <person name="Chen W.-H."/>
            <person name="Deng J.-N."/>
            <person name="Wang Y.-H."/>
        </authorList>
    </citation>
    <scope>NUCLEOTIDE SEQUENCE [LARGE SCALE GENOMIC DNA]</scope>
    <source>
        <strain evidence="2 3">W13</strain>
    </source>
</reference>
<gene>
    <name evidence="2" type="ORF">NFX39_00640</name>
</gene>
<dbReference type="InterPro" id="IPR036397">
    <property type="entry name" value="RNaseH_sf"/>
</dbReference>
<accession>A0ABT0ZNN0</accession>
<evidence type="ECO:0000313" key="3">
    <source>
        <dbReference type="Proteomes" id="UP001523234"/>
    </source>
</evidence>
<dbReference type="EMBL" id="JAMWYK010000001">
    <property type="protein sequence ID" value="MCO0831603.1"/>
    <property type="molecule type" value="Genomic_DNA"/>
</dbReference>
<proteinExistence type="predicted"/>
<dbReference type="PROSITE" id="PS50879">
    <property type="entry name" value="RNASE_H_1"/>
    <property type="match status" value="1"/>
</dbReference>
<protein>
    <submittedName>
        <fullName evidence="2">Ribonuclease HI family protein</fullName>
    </submittedName>
</protein>
<dbReference type="RefSeq" id="WP_252442048.1">
    <property type="nucleotide sequence ID" value="NZ_JAMWYK010000001.1"/>
</dbReference>